<dbReference type="EMBL" id="MH234313">
    <property type="protein sequence ID" value="QBP39613.1"/>
    <property type="molecule type" value="Genomic_DNA"/>
</dbReference>
<organism evidence="2">
    <name type="scientific">Spyridium parvifolium var. parvifolium</name>
    <dbReference type="NCBI Taxonomy" id="2559069"/>
    <lineage>
        <taxon>Eukaryota</taxon>
        <taxon>Viridiplantae</taxon>
        <taxon>Streptophyta</taxon>
        <taxon>Embryophyta</taxon>
        <taxon>Tracheophyta</taxon>
        <taxon>Spermatophyta</taxon>
        <taxon>Magnoliopsida</taxon>
        <taxon>eudicotyledons</taxon>
        <taxon>Gunneridae</taxon>
        <taxon>Pentapetalae</taxon>
        <taxon>rosids</taxon>
        <taxon>fabids</taxon>
        <taxon>Rosales</taxon>
        <taxon>Rhamnaceae</taxon>
        <taxon>Pomaderreae</taxon>
        <taxon>Spyridium</taxon>
    </lineage>
</organism>
<geneLocation type="chloroplast" evidence="2"/>
<evidence type="ECO:0000313" key="2">
    <source>
        <dbReference type="EMBL" id="QBP39613.1"/>
    </source>
</evidence>
<sequence>MVPVSTGGYYSFLYLLFYFPIISSIKRRKENTK</sequence>
<feature type="transmembrane region" description="Helical" evidence="1">
    <location>
        <begin position="6"/>
        <end position="25"/>
    </location>
</feature>
<protein>
    <submittedName>
        <fullName evidence="2">Photosystem II protein L</fullName>
    </submittedName>
</protein>
<gene>
    <name evidence="2" type="primary">psbL</name>
</gene>
<dbReference type="AlphaFoldDB" id="A0A482K0G5"/>
<proteinExistence type="predicted"/>
<name>A0A482K0G5_9ROSA</name>
<keyword evidence="2" id="KW-0150">Chloroplast</keyword>
<evidence type="ECO:0000256" key="1">
    <source>
        <dbReference type="SAM" id="Phobius"/>
    </source>
</evidence>
<keyword evidence="2" id="KW-0934">Plastid</keyword>
<keyword evidence="1" id="KW-1133">Transmembrane helix</keyword>
<keyword evidence="1" id="KW-0812">Transmembrane</keyword>
<keyword evidence="1" id="KW-0472">Membrane</keyword>
<reference evidence="2" key="1">
    <citation type="journal article" date="2018" name="Mitochondrial DNA Part B Resour">
        <title>The complete chloroplast genome sequence of Spyridium parvifolium var. parvifolium (family Rhamnaceae; tribe Pomaderreae).</title>
        <authorList>
            <person name="Clowes C."/>
            <person name="Fowler R.M."/>
            <person name="Brown G.K."/>
            <person name="Bayly M.J."/>
        </authorList>
    </citation>
    <scope>NUCLEOTIDE SEQUENCE</scope>
    <source>
        <strain evidence="2">CC211</strain>
    </source>
</reference>
<accession>A0A482K0G5</accession>